<evidence type="ECO:0000313" key="2">
    <source>
        <dbReference type="EMBL" id="ACO60682.1"/>
    </source>
</evidence>
<dbReference type="KEGG" id="mis:MICPUN_99153"/>
<gene>
    <name evidence="2" type="ORF">MICPUN_99153</name>
</gene>
<feature type="region of interest" description="Disordered" evidence="1">
    <location>
        <begin position="199"/>
        <end position="378"/>
    </location>
</feature>
<dbReference type="Pfam" id="PF18143">
    <property type="entry name" value="HAD_SAK_2"/>
    <property type="match status" value="1"/>
</dbReference>
<dbReference type="EMBL" id="CP001323">
    <property type="protein sequence ID" value="ACO60682.1"/>
    <property type="molecule type" value="Genomic_DNA"/>
</dbReference>
<proteinExistence type="predicted"/>
<dbReference type="InParanoid" id="C1DZN9"/>
<name>C1DZN9_MICCC</name>
<evidence type="ECO:0000313" key="3">
    <source>
        <dbReference type="Proteomes" id="UP000002009"/>
    </source>
</evidence>
<dbReference type="RefSeq" id="XP_002499424.1">
    <property type="nucleotide sequence ID" value="XM_002499378.1"/>
</dbReference>
<dbReference type="GeneID" id="8241089"/>
<protein>
    <submittedName>
        <fullName evidence="2">Uncharacterized protein</fullName>
    </submittedName>
</protein>
<evidence type="ECO:0000256" key="1">
    <source>
        <dbReference type="SAM" id="MobiDB-lite"/>
    </source>
</evidence>
<feature type="compositionally biased region" description="Gly residues" evidence="1">
    <location>
        <begin position="352"/>
        <end position="374"/>
    </location>
</feature>
<sequence>MKVVFLDMDGVLVTRSPGVAEDELVDNLRELVDRTGARLVLSSDWRRCPRARDECARILARRGLRLLDRTPEHGSPYTQHRATEILAWMDDHNARAEGGDDARVPQTPPDRRFAFPPSGFAAPLDPVTHFVALDDRALIRELCGEALVGRHIMTHASEGLTRAAVDAAAAALGASDSGGLGRHTRLLDPAVRLAVTNNGVGSPTPWAAPCDEEVFPPRPTRTPSSSQHSRGSIDDGAVPMFDDGMSHEYNGACLGRERDETPTVGSFQRRRAVSRGLAPGTPSQSWERRESGASPASSDGESAGPGRRVHRRLAPRSSPHSGIVHGIVGRSVGTTPGTPPRRRPDTAASSQRGGGSRGGPGGGAGGGGGGGGGLSRTSSAASLLINCGGSWPPRVP</sequence>
<accession>C1DZN9</accession>
<dbReference type="AlphaFoldDB" id="C1DZN9"/>
<dbReference type="OrthoDB" id="410307at2759"/>
<keyword evidence="3" id="KW-1185">Reference proteome</keyword>
<dbReference type="Proteomes" id="UP000002009">
    <property type="component" value="Chromosome 2"/>
</dbReference>
<reference evidence="2 3" key="1">
    <citation type="journal article" date="2009" name="Science">
        <title>Green evolution and dynamic adaptations revealed by genomes of the marine picoeukaryotes Micromonas.</title>
        <authorList>
            <person name="Worden A.Z."/>
            <person name="Lee J.H."/>
            <person name="Mock T."/>
            <person name="Rouze P."/>
            <person name="Simmons M.P."/>
            <person name="Aerts A.L."/>
            <person name="Allen A.E."/>
            <person name="Cuvelier M.L."/>
            <person name="Derelle E."/>
            <person name="Everett M.V."/>
            <person name="Foulon E."/>
            <person name="Grimwood J."/>
            <person name="Gundlach H."/>
            <person name="Henrissat B."/>
            <person name="Napoli C."/>
            <person name="McDonald S.M."/>
            <person name="Parker M.S."/>
            <person name="Rombauts S."/>
            <person name="Salamov A."/>
            <person name="Von Dassow P."/>
            <person name="Badger J.H."/>
            <person name="Coutinho P.M."/>
            <person name="Demir E."/>
            <person name="Dubchak I."/>
            <person name="Gentemann C."/>
            <person name="Eikrem W."/>
            <person name="Gready J.E."/>
            <person name="John U."/>
            <person name="Lanier W."/>
            <person name="Lindquist E.A."/>
            <person name="Lucas S."/>
            <person name="Mayer K.F."/>
            <person name="Moreau H."/>
            <person name="Not F."/>
            <person name="Otillar R."/>
            <person name="Panaud O."/>
            <person name="Pangilinan J."/>
            <person name="Paulsen I."/>
            <person name="Piegu B."/>
            <person name="Poliakov A."/>
            <person name="Robbens S."/>
            <person name="Schmutz J."/>
            <person name="Toulza E."/>
            <person name="Wyss T."/>
            <person name="Zelensky A."/>
            <person name="Zhou K."/>
            <person name="Armbrust E.V."/>
            <person name="Bhattacharya D."/>
            <person name="Goodenough U.W."/>
            <person name="Van de Peer Y."/>
            <person name="Grigoriev I.V."/>
        </authorList>
    </citation>
    <scope>NUCLEOTIDE SEQUENCE [LARGE SCALE GENOMIC DNA]</scope>
    <source>
        <strain evidence="3">RCC299 / NOUM17</strain>
    </source>
</reference>
<organism evidence="2 3">
    <name type="scientific">Micromonas commoda (strain RCC299 / NOUM17 / CCMP2709)</name>
    <name type="common">Picoplanktonic green alga</name>
    <dbReference type="NCBI Taxonomy" id="296587"/>
    <lineage>
        <taxon>Eukaryota</taxon>
        <taxon>Viridiplantae</taxon>
        <taxon>Chlorophyta</taxon>
        <taxon>Mamiellophyceae</taxon>
        <taxon>Mamiellales</taxon>
        <taxon>Mamiellaceae</taxon>
        <taxon>Micromonas</taxon>
    </lineage>
</organism>